<reference evidence="11 12" key="1">
    <citation type="submission" date="2024-01" db="EMBL/GenBank/DDBJ databases">
        <title>Genome insights into Plantactinospora sonchi sp. nov.</title>
        <authorList>
            <person name="Wang L."/>
        </authorList>
    </citation>
    <scope>NUCLEOTIDE SEQUENCE [LARGE SCALE GENOMIC DNA]</scope>
    <source>
        <strain evidence="11 12">NEAU-QY2</strain>
    </source>
</reference>
<accession>A0ABU7RSG4</accession>
<comment type="caution">
    <text evidence="11">The sequence shown here is derived from an EMBL/GenBank/DDBJ whole genome shotgun (WGS) entry which is preliminary data.</text>
</comment>
<name>A0ABU7RSG4_9ACTN</name>
<comment type="catalytic activity">
    <reaction evidence="1 8">
        <text>Release of an N-terminal amino acid, Xaa-|-Yaa-, in which Xaa is preferably Leu, but may be other amino acids including Pro although not Arg or Lys, and Yaa may be Pro. Amino acid amides and methyl esters are also readily hydrolyzed, but rates on arylamides are exceedingly low.</text>
        <dbReference type="EC" id="3.4.11.1"/>
    </reaction>
</comment>
<feature type="compositionally biased region" description="Low complexity" evidence="9">
    <location>
        <begin position="27"/>
        <end position="36"/>
    </location>
</feature>
<dbReference type="HAMAP" id="MF_00181">
    <property type="entry name" value="Cytosol_peptidase_M17"/>
    <property type="match status" value="1"/>
</dbReference>
<evidence type="ECO:0000313" key="12">
    <source>
        <dbReference type="Proteomes" id="UP001332243"/>
    </source>
</evidence>
<dbReference type="EMBL" id="JAZGQK010000011">
    <property type="protein sequence ID" value="MEE6259448.1"/>
    <property type="molecule type" value="Genomic_DNA"/>
</dbReference>
<feature type="compositionally biased region" description="Low complexity" evidence="9">
    <location>
        <begin position="51"/>
        <end position="62"/>
    </location>
</feature>
<evidence type="ECO:0000256" key="6">
    <source>
        <dbReference type="ARBA" id="ARBA00022801"/>
    </source>
</evidence>
<feature type="active site" evidence="8">
    <location>
        <position position="392"/>
    </location>
</feature>
<dbReference type="InterPro" id="IPR000819">
    <property type="entry name" value="Peptidase_M17_C"/>
</dbReference>
<keyword evidence="8" id="KW-0963">Cytoplasm</keyword>
<evidence type="ECO:0000256" key="1">
    <source>
        <dbReference type="ARBA" id="ARBA00000135"/>
    </source>
</evidence>
<dbReference type="InterPro" id="IPR043472">
    <property type="entry name" value="Macro_dom-like"/>
</dbReference>
<feature type="active site" evidence="8">
    <location>
        <position position="318"/>
    </location>
</feature>
<feature type="binding site" evidence="8">
    <location>
        <position position="390"/>
    </location>
    <ligand>
        <name>Mn(2+)</name>
        <dbReference type="ChEBI" id="CHEBI:29035"/>
        <label>2</label>
    </ligand>
</feature>
<dbReference type="Gene3D" id="3.40.630.10">
    <property type="entry name" value="Zn peptidases"/>
    <property type="match status" value="1"/>
</dbReference>
<dbReference type="Pfam" id="PF02789">
    <property type="entry name" value="Peptidase_M17_N"/>
    <property type="match status" value="1"/>
</dbReference>
<comment type="cofactor">
    <cofactor evidence="8">
        <name>Mn(2+)</name>
        <dbReference type="ChEBI" id="CHEBI:29035"/>
    </cofactor>
    <text evidence="8">Binds 2 manganese ions per subunit.</text>
</comment>
<comment type="similarity">
    <text evidence="3 8">Belongs to the peptidase M17 family.</text>
</comment>
<feature type="domain" description="Cytosol aminopeptidase" evidence="10">
    <location>
        <begin position="386"/>
        <end position="393"/>
    </location>
</feature>
<evidence type="ECO:0000256" key="8">
    <source>
        <dbReference type="HAMAP-Rule" id="MF_00181"/>
    </source>
</evidence>
<gene>
    <name evidence="8" type="primary">pepA</name>
    <name evidence="11" type="ORF">V1633_13225</name>
</gene>
<evidence type="ECO:0000256" key="3">
    <source>
        <dbReference type="ARBA" id="ARBA00009528"/>
    </source>
</evidence>
<comment type="function">
    <text evidence="7 8">Presumably involved in the processing and regular turnover of intracellular proteins. Catalyzes the removal of unsubstituted N-terminal amino acids from various peptides.</text>
</comment>
<evidence type="ECO:0000259" key="10">
    <source>
        <dbReference type="PROSITE" id="PS00631"/>
    </source>
</evidence>
<feature type="binding site" evidence="8">
    <location>
        <position position="329"/>
    </location>
    <ligand>
        <name>Mn(2+)</name>
        <dbReference type="ChEBI" id="CHEBI:29035"/>
        <label>2</label>
    </ligand>
</feature>
<feature type="binding site" evidence="8">
    <location>
        <position position="311"/>
    </location>
    <ligand>
        <name>Mn(2+)</name>
        <dbReference type="ChEBI" id="CHEBI:29035"/>
        <label>2</label>
    </ligand>
</feature>
<dbReference type="Pfam" id="PF00883">
    <property type="entry name" value="Peptidase_M17"/>
    <property type="match status" value="1"/>
</dbReference>
<dbReference type="EC" id="3.4.11.1" evidence="8"/>
<dbReference type="PANTHER" id="PTHR11963:SF23">
    <property type="entry name" value="CYTOSOL AMINOPEPTIDASE"/>
    <property type="match status" value="1"/>
</dbReference>
<protein>
    <recommendedName>
        <fullName evidence="8">Probable cytosol aminopeptidase</fullName>
        <ecNumber evidence="8">3.4.11.1</ecNumber>
    </recommendedName>
    <alternativeName>
        <fullName evidence="8">Leucine aminopeptidase</fullName>
        <shortName evidence="8">LAP</shortName>
        <ecNumber evidence="8">3.4.11.10</ecNumber>
    </alternativeName>
    <alternativeName>
        <fullName evidence="8">Leucyl aminopeptidase</fullName>
    </alternativeName>
</protein>
<evidence type="ECO:0000313" key="11">
    <source>
        <dbReference type="EMBL" id="MEE6259448.1"/>
    </source>
</evidence>
<feature type="binding site" evidence="8">
    <location>
        <position position="306"/>
    </location>
    <ligand>
        <name>Mn(2+)</name>
        <dbReference type="ChEBI" id="CHEBI:29035"/>
        <label>2</label>
    </ligand>
</feature>
<dbReference type="EC" id="3.4.11.10" evidence="8"/>
<dbReference type="PRINTS" id="PR00481">
    <property type="entry name" value="LAMNOPPTDASE"/>
</dbReference>
<evidence type="ECO:0000256" key="7">
    <source>
        <dbReference type="ARBA" id="ARBA00049972"/>
    </source>
</evidence>
<dbReference type="PANTHER" id="PTHR11963">
    <property type="entry name" value="LEUCINE AMINOPEPTIDASE-RELATED"/>
    <property type="match status" value="1"/>
</dbReference>
<keyword evidence="8" id="KW-0479">Metal-binding</keyword>
<comment type="catalytic activity">
    <reaction evidence="2 8">
        <text>Release of an N-terminal amino acid, preferentially leucine, but not glutamic or aspartic acids.</text>
        <dbReference type="EC" id="3.4.11.10"/>
    </reaction>
</comment>
<feature type="compositionally biased region" description="Gly residues" evidence="9">
    <location>
        <begin position="37"/>
        <end position="50"/>
    </location>
</feature>
<evidence type="ECO:0000256" key="5">
    <source>
        <dbReference type="ARBA" id="ARBA00022670"/>
    </source>
</evidence>
<dbReference type="GO" id="GO:0004177">
    <property type="term" value="F:aminopeptidase activity"/>
    <property type="evidence" value="ECO:0007669"/>
    <property type="project" value="UniProtKB-KW"/>
</dbReference>
<keyword evidence="12" id="KW-1185">Reference proteome</keyword>
<keyword evidence="8" id="KW-0464">Manganese</keyword>
<feature type="binding site" evidence="8">
    <location>
        <position position="388"/>
    </location>
    <ligand>
        <name>Mn(2+)</name>
        <dbReference type="ChEBI" id="CHEBI:29035"/>
        <label>1</label>
    </ligand>
</feature>
<evidence type="ECO:0000256" key="9">
    <source>
        <dbReference type="SAM" id="MobiDB-lite"/>
    </source>
</evidence>
<dbReference type="Proteomes" id="UP001332243">
    <property type="component" value="Unassembled WGS sequence"/>
</dbReference>
<dbReference type="CDD" id="cd00433">
    <property type="entry name" value="Peptidase_M17"/>
    <property type="match status" value="1"/>
</dbReference>
<dbReference type="PROSITE" id="PS00631">
    <property type="entry name" value="CYTOSOL_AP"/>
    <property type="match status" value="1"/>
</dbReference>
<keyword evidence="4 8" id="KW-0031">Aminopeptidase</keyword>
<dbReference type="InterPro" id="IPR023042">
    <property type="entry name" value="Peptidase_M17_leu_NH2_pept"/>
</dbReference>
<organism evidence="11 12">
    <name type="scientific">Plantactinospora sonchi</name>
    <dbReference type="NCBI Taxonomy" id="1544735"/>
    <lineage>
        <taxon>Bacteria</taxon>
        <taxon>Bacillati</taxon>
        <taxon>Actinomycetota</taxon>
        <taxon>Actinomycetes</taxon>
        <taxon>Micromonosporales</taxon>
        <taxon>Micromonosporaceae</taxon>
        <taxon>Plantactinospora</taxon>
    </lineage>
</organism>
<dbReference type="InterPro" id="IPR008283">
    <property type="entry name" value="Peptidase_M17_N"/>
</dbReference>
<feature type="binding site" evidence="8">
    <location>
        <position position="311"/>
    </location>
    <ligand>
        <name>Mn(2+)</name>
        <dbReference type="ChEBI" id="CHEBI:29035"/>
        <label>1</label>
    </ligand>
</feature>
<dbReference type="SUPFAM" id="SSF52949">
    <property type="entry name" value="Macro domain-like"/>
    <property type="match status" value="1"/>
</dbReference>
<feature type="binding site" evidence="8">
    <location>
        <position position="390"/>
    </location>
    <ligand>
        <name>Mn(2+)</name>
        <dbReference type="ChEBI" id="CHEBI:29035"/>
        <label>1</label>
    </ligand>
</feature>
<keyword evidence="6 8" id="KW-0378">Hydrolase</keyword>
<keyword evidence="5 8" id="KW-0645">Protease</keyword>
<feature type="region of interest" description="Disordered" evidence="9">
    <location>
        <begin position="26"/>
        <end position="62"/>
    </location>
</feature>
<sequence length="541" mass="55549">MLSIRLEVEPGGGDALALPVRLVDSPTGAGQASAGGTAAGGADQGAGGLDQGAAGADQAADGPATASLFGSTGPALTAELAAEATALLPYLDRPGRAGAVHRSIRPSLSPGRLFLVGVGDGDEAGWRSAGAALARNATRESSITLAIPVDADPDAVRGLAEGLWLASYRFRAPADRNGTTDAAAGREDVGDGASGLVEVILAVADPERHRAALETARVVAESTWFARDLTNMPSSVKSPAWFAEQVVTTAAGRPGLTVEVREPDRLAAEGFGGLLAVGGGSPRGPRLVELSWRPTDPRRHVVLVGKGITFDTGGIVIKPREGMKLMRKDMGGAAAVVAATLGAAALNLPIRVTALAPLAENMVSGAAYRPGDVIRHYGGVTSESTNTDAEGRLVLADAMAYAVERLAPDLLVDLATLTGANSVALGKRTAALYSENNELAEAVLSAAGAAGERAWRMPLTADYTEHLGSEIADLHSSPNQGAGSVTAALFLREFTGELRDRWVHVDMSAPSWADGHDAELVKGATGWGVRTLLRWLAEQAD</sequence>
<dbReference type="InterPro" id="IPR011356">
    <property type="entry name" value="Leucine_aapep/pepB"/>
</dbReference>
<evidence type="ECO:0000256" key="2">
    <source>
        <dbReference type="ARBA" id="ARBA00000967"/>
    </source>
</evidence>
<dbReference type="Gene3D" id="3.40.220.10">
    <property type="entry name" value="Leucine Aminopeptidase, subunit E, domain 1"/>
    <property type="match status" value="1"/>
</dbReference>
<dbReference type="SUPFAM" id="SSF53187">
    <property type="entry name" value="Zn-dependent exopeptidases"/>
    <property type="match status" value="1"/>
</dbReference>
<proteinExistence type="inferred from homology"/>
<evidence type="ECO:0000256" key="4">
    <source>
        <dbReference type="ARBA" id="ARBA00022438"/>
    </source>
</evidence>
<comment type="subcellular location">
    <subcellularLocation>
        <location evidence="8">Cytoplasm</location>
    </subcellularLocation>
</comment>